<evidence type="ECO:0000313" key="1">
    <source>
        <dbReference type="EMBL" id="TFF34560.1"/>
    </source>
</evidence>
<evidence type="ECO:0000313" key="2">
    <source>
        <dbReference type="Proteomes" id="UP000297540"/>
    </source>
</evidence>
<name>A0A4Y8S7L4_9SPHI</name>
<dbReference type="OrthoDB" id="795367at2"/>
<keyword evidence="2" id="KW-1185">Reference proteome</keyword>
<proteinExistence type="predicted"/>
<accession>A0A4Y8S7L4</accession>
<protein>
    <recommendedName>
        <fullName evidence="3">RiboL-PSP-HEPN domain-containing protein</fullName>
    </recommendedName>
</protein>
<sequence>MSPVRKPHNLITEYWDDMEYFLAEAEKVEKWRKETDAPIFPKRYIRHCILSAFLFLEAFINGEYFEQMNFADGIAGLKPIQKRDLETMIIKTSFDEKWSSWVADFMEQSKPNLQNEVPYKNLLKLKSWRNQLTHYKLHELFIVAHNIQTISNAREARKFSQQAIRWYYDKTKFEVPEWIARDIMN</sequence>
<dbReference type="AlphaFoldDB" id="A0A4Y8S7L4"/>
<reference evidence="1 2" key="1">
    <citation type="journal article" date="2017" name="Int. J. Syst. Evol. Microbiol.">
        <title>Mucilaginibacterpsychrotolerans sp. nov., isolated from peatlands.</title>
        <authorList>
            <person name="Deng Y."/>
            <person name="Shen L."/>
            <person name="Xu B."/>
            <person name="Liu Y."/>
            <person name="Gu Z."/>
            <person name="Liu H."/>
            <person name="Zhou Y."/>
        </authorList>
    </citation>
    <scope>NUCLEOTIDE SEQUENCE [LARGE SCALE GENOMIC DNA]</scope>
    <source>
        <strain evidence="1 2">NH7-4</strain>
    </source>
</reference>
<evidence type="ECO:0008006" key="3">
    <source>
        <dbReference type="Google" id="ProtNLM"/>
    </source>
</evidence>
<organism evidence="1 2">
    <name type="scientific">Mucilaginibacter psychrotolerans</name>
    <dbReference type="NCBI Taxonomy" id="1524096"/>
    <lineage>
        <taxon>Bacteria</taxon>
        <taxon>Pseudomonadati</taxon>
        <taxon>Bacteroidota</taxon>
        <taxon>Sphingobacteriia</taxon>
        <taxon>Sphingobacteriales</taxon>
        <taxon>Sphingobacteriaceae</taxon>
        <taxon>Mucilaginibacter</taxon>
    </lineage>
</organism>
<gene>
    <name evidence="1" type="ORF">E2R66_21670</name>
</gene>
<dbReference type="Proteomes" id="UP000297540">
    <property type="component" value="Unassembled WGS sequence"/>
</dbReference>
<dbReference type="RefSeq" id="WP_133234695.1">
    <property type="nucleotide sequence ID" value="NZ_SOZE01000029.1"/>
</dbReference>
<comment type="caution">
    <text evidence="1">The sequence shown here is derived from an EMBL/GenBank/DDBJ whole genome shotgun (WGS) entry which is preliminary data.</text>
</comment>
<dbReference type="EMBL" id="SOZE01000029">
    <property type="protein sequence ID" value="TFF34560.1"/>
    <property type="molecule type" value="Genomic_DNA"/>
</dbReference>